<gene>
    <name evidence="1" type="ORF">SAMN05216230_102282</name>
</gene>
<protein>
    <submittedName>
        <fullName evidence="1">Streptomycin 6-kinase</fullName>
    </submittedName>
</protein>
<evidence type="ECO:0000313" key="2">
    <source>
        <dbReference type="Proteomes" id="UP000199221"/>
    </source>
</evidence>
<accession>A0A1H9EIY9</accession>
<dbReference type="SUPFAM" id="SSF56112">
    <property type="entry name" value="Protein kinase-like (PK-like)"/>
    <property type="match status" value="1"/>
</dbReference>
<keyword evidence="1" id="KW-0808">Transferase</keyword>
<proteinExistence type="predicted"/>
<dbReference type="InterPro" id="IPR006748">
    <property type="entry name" value="NH2Glyco/OHUrea_AB-resist_kin"/>
</dbReference>
<keyword evidence="1" id="KW-0418">Kinase</keyword>
<dbReference type="GO" id="GO:0019748">
    <property type="term" value="P:secondary metabolic process"/>
    <property type="evidence" value="ECO:0007669"/>
    <property type="project" value="InterPro"/>
</dbReference>
<dbReference type="GO" id="GO:0016301">
    <property type="term" value="F:kinase activity"/>
    <property type="evidence" value="ECO:0007669"/>
    <property type="project" value="UniProtKB-KW"/>
</dbReference>
<evidence type="ECO:0000313" key="1">
    <source>
        <dbReference type="EMBL" id="SEQ25562.1"/>
    </source>
</evidence>
<organism evidence="1 2">
    <name type="scientific">Pseudomonas soli</name>
    <dbReference type="NCBI Taxonomy" id="1306993"/>
    <lineage>
        <taxon>Bacteria</taxon>
        <taxon>Pseudomonadati</taxon>
        <taxon>Pseudomonadota</taxon>
        <taxon>Gammaproteobacteria</taxon>
        <taxon>Pseudomonadales</taxon>
        <taxon>Pseudomonadaceae</taxon>
        <taxon>Pseudomonas</taxon>
    </lineage>
</organism>
<dbReference type="AlphaFoldDB" id="A0A1H9EIY9"/>
<name>A0A1H9EIY9_9PSED</name>
<sequence>MLHGDIHHGNVLDFGPAGWLAIDPKGLYGERGFDFANILCNPDEASAQAPGRLSRRIAIISQAAGIERHRLLQWVLAWAGLSATWMIEDGAEPEGRLALARLAASALDGSARGSD</sequence>
<dbReference type="Proteomes" id="UP000199221">
    <property type="component" value="Unassembled WGS sequence"/>
</dbReference>
<reference evidence="1 2" key="1">
    <citation type="submission" date="2016-10" db="EMBL/GenBank/DDBJ databases">
        <authorList>
            <person name="de Groot N.N."/>
        </authorList>
    </citation>
    <scope>NUCLEOTIDE SEQUENCE [LARGE SCALE GENOMIC DNA]</scope>
    <source>
        <strain evidence="1 2">LMG 27941</strain>
    </source>
</reference>
<dbReference type="EMBL" id="FOEQ01000002">
    <property type="protein sequence ID" value="SEQ25562.1"/>
    <property type="molecule type" value="Genomic_DNA"/>
</dbReference>
<dbReference type="Pfam" id="PF04655">
    <property type="entry name" value="APH_6_hur"/>
    <property type="match status" value="1"/>
</dbReference>
<dbReference type="InterPro" id="IPR011009">
    <property type="entry name" value="Kinase-like_dom_sf"/>
</dbReference>
<dbReference type="GO" id="GO:0016773">
    <property type="term" value="F:phosphotransferase activity, alcohol group as acceptor"/>
    <property type="evidence" value="ECO:0007669"/>
    <property type="project" value="InterPro"/>
</dbReference>